<dbReference type="EMBL" id="JBHTIC010000018">
    <property type="protein sequence ID" value="MFD0762767.1"/>
    <property type="molecule type" value="Genomic_DNA"/>
</dbReference>
<dbReference type="PIRSF" id="PIRSF006091">
    <property type="entry name" value="E_trnsport_RnfG"/>
    <property type="match status" value="1"/>
</dbReference>
<keyword evidence="6 7" id="KW-0812">Transmembrane</keyword>
<dbReference type="InterPro" id="IPR007329">
    <property type="entry name" value="FMN-bd"/>
</dbReference>
<comment type="caution">
    <text evidence="9">The sequence shown here is derived from an EMBL/GenBank/DDBJ whole genome shotgun (WGS) entry which is preliminary data.</text>
</comment>
<feature type="transmembrane region" description="Helical" evidence="7">
    <location>
        <begin position="7"/>
        <end position="29"/>
    </location>
</feature>
<keyword evidence="6" id="KW-1278">Translocase</keyword>
<comment type="cofactor">
    <cofactor evidence="6">
        <name>FMN</name>
        <dbReference type="ChEBI" id="CHEBI:58210"/>
    </cofactor>
</comment>
<evidence type="ECO:0000256" key="6">
    <source>
        <dbReference type="HAMAP-Rule" id="MF_00479"/>
    </source>
</evidence>
<keyword evidence="6" id="KW-1003">Cell membrane</keyword>
<dbReference type="PANTHER" id="PTHR36118">
    <property type="entry name" value="ION-TRANSLOCATING OXIDOREDUCTASE COMPLEX SUBUNIT G"/>
    <property type="match status" value="1"/>
</dbReference>
<proteinExistence type="inferred from homology"/>
<comment type="subunit">
    <text evidence="6">The complex is composed of six subunits: RnfA, RnfB, RnfC, RnfD, RnfE and RnfG.</text>
</comment>
<keyword evidence="5 6" id="KW-0249">Electron transport</keyword>
<keyword evidence="2 6" id="KW-0597">Phosphoprotein</keyword>
<evidence type="ECO:0000256" key="5">
    <source>
        <dbReference type="ARBA" id="ARBA00022982"/>
    </source>
</evidence>
<protein>
    <recommendedName>
        <fullName evidence="6">Ion-translocating oxidoreductase complex subunit G</fullName>
        <ecNumber evidence="6">7.-.-.-</ecNumber>
    </recommendedName>
    <alternativeName>
        <fullName evidence="6">Rnf electron transport complex subunit G</fullName>
    </alternativeName>
</protein>
<name>A0ABW2Z7I9_9FLAO</name>
<dbReference type="NCBIfam" id="TIGR01947">
    <property type="entry name" value="rnfG"/>
    <property type="match status" value="1"/>
</dbReference>
<evidence type="ECO:0000313" key="9">
    <source>
        <dbReference type="EMBL" id="MFD0762767.1"/>
    </source>
</evidence>
<evidence type="ECO:0000313" key="10">
    <source>
        <dbReference type="Proteomes" id="UP001597032"/>
    </source>
</evidence>
<accession>A0ABW2Z7I9</accession>
<keyword evidence="10" id="KW-1185">Reference proteome</keyword>
<dbReference type="InterPro" id="IPR010209">
    <property type="entry name" value="Ion_transpt_RnfG/RsxG"/>
</dbReference>
<dbReference type="HAMAP" id="MF_00479">
    <property type="entry name" value="RsxG_RnfG"/>
    <property type="match status" value="1"/>
</dbReference>
<keyword evidence="3 6" id="KW-0285">Flavoprotein</keyword>
<evidence type="ECO:0000259" key="8">
    <source>
        <dbReference type="SMART" id="SM00900"/>
    </source>
</evidence>
<evidence type="ECO:0000256" key="1">
    <source>
        <dbReference type="ARBA" id="ARBA00022448"/>
    </source>
</evidence>
<comment type="subcellular location">
    <subcellularLocation>
        <location evidence="6">Cell membrane</location>
        <topology evidence="6">Single-pass membrane protein</topology>
    </subcellularLocation>
</comment>
<feature type="domain" description="FMN-binding" evidence="8">
    <location>
        <begin position="99"/>
        <end position="186"/>
    </location>
</feature>
<comment type="function">
    <text evidence="6">Part of a membrane-bound complex that couples electron transfer with translocation of ions across the membrane.</text>
</comment>
<evidence type="ECO:0000256" key="7">
    <source>
        <dbReference type="SAM" id="Phobius"/>
    </source>
</evidence>
<organism evidence="9 10">
    <name type="scientific">Lutibacter aestuarii</name>
    <dbReference type="NCBI Taxonomy" id="861111"/>
    <lineage>
        <taxon>Bacteria</taxon>
        <taxon>Pseudomonadati</taxon>
        <taxon>Bacteroidota</taxon>
        <taxon>Flavobacteriia</taxon>
        <taxon>Flavobacteriales</taxon>
        <taxon>Flavobacteriaceae</taxon>
        <taxon>Lutibacter</taxon>
    </lineage>
</organism>
<evidence type="ECO:0000256" key="2">
    <source>
        <dbReference type="ARBA" id="ARBA00022553"/>
    </source>
</evidence>
<evidence type="ECO:0000256" key="3">
    <source>
        <dbReference type="ARBA" id="ARBA00022630"/>
    </source>
</evidence>
<dbReference type="SMART" id="SM00900">
    <property type="entry name" value="FMN_bind"/>
    <property type="match status" value="1"/>
</dbReference>
<dbReference type="Pfam" id="PF04205">
    <property type="entry name" value="FMN_bind"/>
    <property type="match status" value="1"/>
</dbReference>
<dbReference type="Proteomes" id="UP001597032">
    <property type="component" value="Unassembled WGS sequence"/>
</dbReference>
<keyword evidence="6 7" id="KW-1133">Transmembrane helix</keyword>
<keyword evidence="1 6" id="KW-0813">Transport</keyword>
<dbReference type="PANTHER" id="PTHR36118:SF1">
    <property type="entry name" value="ION-TRANSLOCATING OXIDOREDUCTASE COMPLEX SUBUNIT G"/>
    <property type="match status" value="1"/>
</dbReference>
<gene>
    <name evidence="6" type="primary">rnfG</name>
    <name evidence="9" type="ORF">ACFQZW_11805</name>
</gene>
<dbReference type="RefSeq" id="WP_298288709.1">
    <property type="nucleotide sequence ID" value="NZ_JBHTIC010000018.1"/>
</dbReference>
<evidence type="ECO:0000256" key="4">
    <source>
        <dbReference type="ARBA" id="ARBA00022643"/>
    </source>
</evidence>
<reference evidence="10" key="1">
    <citation type="journal article" date="2019" name="Int. J. Syst. Evol. Microbiol.">
        <title>The Global Catalogue of Microorganisms (GCM) 10K type strain sequencing project: providing services to taxonomists for standard genome sequencing and annotation.</title>
        <authorList>
            <consortium name="The Broad Institute Genomics Platform"/>
            <consortium name="The Broad Institute Genome Sequencing Center for Infectious Disease"/>
            <person name="Wu L."/>
            <person name="Ma J."/>
        </authorList>
    </citation>
    <scope>NUCLEOTIDE SEQUENCE [LARGE SCALE GENOMIC DNA]</scope>
    <source>
        <strain evidence="10">CCUG 60022</strain>
    </source>
</reference>
<sequence length="198" mass="21712">MSKKKDTFLNMVVSLFVITIVAGFSLGFVNDLTVGPKAKAKIEKKVNALKLVLPTFDNNPVDDILLVQSELAKDSIEMYPAFYENKFVGAAVIGSTEKGFSGLIKIMVGFNEGGNIKNIEVLEQKETPGLGTKMKDEKFLAQFREKNPSNFNIKVTKDGGEIDALTGATITSRAFGEAVQMAYDEFVDNKDSLKKSKK</sequence>
<dbReference type="Gene3D" id="3.90.1010.20">
    <property type="match status" value="1"/>
</dbReference>
<feature type="modified residue" description="FMN phosphoryl threonine" evidence="6">
    <location>
        <position position="169"/>
    </location>
</feature>
<keyword evidence="6 7" id="KW-0472">Membrane</keyword>
<comment type="similarity">
    <text evidence="6">Belongs to the RnfG family.</text>
</comment>
<keyword evidence="4 6" id="KW-0288">FMN</keyword>
<dbReference type="EC" id="7.-.-.-" evidence="6"/>